<protein>
    <submittedName>
        <fullName evidence="1">DUF2877 domain-containing protein</fullName>
    </submittedName>
</protein>
<evidence type="ECO:0000313" key="1">
    <source>
        <dbReference type="EMBL" id="XBC50820.1"/>
    </source>
</evidence>
<dbReference type="Pfam" id="PF11392">
    <property type="entry name" value="AllH"/>
    <property type="match status" value="1"/>
</dbReference>
<dbReference type="EMBL" id="CP142436">
    <property type="protein sequence ID" value="XBC50820.1"/>
    <property type="molecule type" value="Genomic_DNA"/>
</dbReference>
<dbReference type="AlphaFoldDB" id="A0AB74U5V8"/>
<gene>
    <name evidence="1" type="ORF">VUQ07_06000</name>
</gene>
<proteinExistence type="predicted"/>
<name>A0AB74U5V8_9LACT</name>
<dbReference type="InterPro" id="IPR021530">
    <property type="entry name" value="AllH-like"/>
</dbReference>
<accession>A0AB74U5V8</accession>
<reference evidence="1" key="1">
    <citation type="submission" date="2023-12" db="EMBL/GenBank/DDBJ databases">
        <title>Dolosigranulum savutii sp. nov. isolated from human upper respiratory samples collected in Botswana.</title>
        <authorList>
            <person name="Kelly M.S."/>
        </authorList>
    </citation>
    <scope>NUCLEOTIDE SEQUENCE</scope>
    <source>
        <strain evidence="1">MSK211</strain>
    </source>
</reference>
<organism evidence="1">
    <name type="scientific">Dolosigranulum savutiense</name>
    <dbReference type="NCBI Taxonomy" id="3110288"/>
    <lineage>
        <taxon>Bacteria</taxon>
        <taxon>Bacillati</taxon>
        <taxon>Bacillota</taxon>
        <taxon>Bacilli</taxon>
        <taxon>Lactobacillales</taxon>
        <taxon>Carnobacteriaceae</taxon>
        <taxon>Dolosigranulum</taxon>
    </lineage>
</organism>
<dbReference type="RefSeq" id="WP_347299019.1">
    <property type="nucleotide sequence ID" value="NZ_CP142436.1"/>
</dbReference>
<sequence length="278" mass="31693">MSNRRQVSESIFPINKFGKIGKIHSVFETTFNINVGDQLIHFSFNSNFLSSFGIKILNEDISYIKKYLQKNNIISIKENEIVIYSNVGILKLDFSLIDIVPLTVETIQINLEMIKKLQELISEFDFNQSGLPDDTRFKNSLQILKTPYLNDPDILTEILNIIVGNGIGLTPAGDDLLVGYMFIMKMYDSNAFDLFRKVISRKKLSTTDISREYLRQCAEGVFSSPLYKLFEYIKVRDMLQVKRQLYKISKLGGTSGLDTLAGINAGIDYIIERINQNG</sequence>